<dbReference type="RefSeq" id="WP_034893371.1">
    <property type="nucleotide sequence ID" value="NZ_JRUQ01000039.1"/>
</dbReference>
<dbReference type="InterPro" id="IPR036849">
    <property type="entry name" value="Enolase-like_C_sf"/>
</dbReference>
<dbReference type="InterPro" id="IPR029065">
    <property type="entry name" value="Enolase_C-like"/>
</dbReference>
<organism evidence="6 7">
    <name type="scientific">Erwinia typographi</name>
    <dbReference type="NCBI Taxonomy" id="371042"/>
    <lineage>
        <taxon>Bacteria</taxon>
        <taxon>Pseudomonadati</taxon>
        <taxon>Pseudomonadota</taxon>
        <taxon>Gammaproteobacteria</taxon>
        <taxon>Enterobacterales</taxon>
        <taxon>Erwiniaceae</taxon>
        <taxon>Erwinia</taxon>
    </lineage>
</organism>
<gene>
    <name evidence="6" type="ORF">NG99_13065</name>
</gene>
<dbReference type="EMBL" id="JRUQ01000039">
    <property type="protein sequence ID" value="KGT92866.1"/>
    <property type="molecule type" value="Genomic_DNA"/>
</dbReference>
<dbReference type="FunFam" id="3.30.390.10:FF:000009">
    <property type="entry name" value="Hydrophobic dipeptide epimerase"/>
    <property type="match status" value="1"/>
</dbReference>
<dbReference type="PANTHER" id="PTHR48080">
    <property type="entry name" value="D-GALACTONATE DEHYDRATASE-RELATED"/>
    <property type="match status" value="1"/>
</dbReference>
<name>A0A0A3Z5E5_9GAMM</name>
<dbReference type="SUPFAM" id="SSF51604">
    <property type="entry name" value="Enolase C-terminal domain-like"/>
    <property type="match status" value="1"/>
</dbReference>
<accession>A0A0A3Z5E5</accession>
<dbReference type="Pfam" id="PF13378">
    <property type="entry name" value="MR_MLE_C"/>
    <property type="match status" value="1"/>
</dbReference>
<dbReference type="eggNOG" id="COG4948">
    <property type="taxonomic scope" value="Bacteria"/>
</dbReference>
<dbReference type="SMART" id="SM00922">
    <property type="entry name" value="MR_MLE"/>
    <property type="match status" value="1"/>
</dbReference>
<dbReference type="InterPro" id="IPR013342">
    <property type="entry name" value="Mandelate_racemase_C"/>
</dbReference>
<reference evidence="6 7" key="1">
    <citation type="submission" date="2014-10" db="EMBL/GenBank/DDBJ databases">
        <title>Genome sequence of Erwinia typographi M043b.</title>
        <authorList>
            <person name="Chan K.-G."/>
            <person name="Tan W.-S."/>
        </authorList>
    </citation>
    <scope>NUCLEOTIDE SEQUENCE [LARGE SCALE GENOMIC DNA]</scope>
    <source>
        <strain evidence="6 7">M043b</strain>
    </source>
</reference>
<dbReference type="STRING" id="371042.NG99_13065"/>
<feature type="domain" description="Mandelate racemase/muconate lactonizing enzyme C-terminal" evidence="5">
    <location>
        <begin position="144"/>
        <end position="237"/>
    </location>
</feature>
<keyword evidence="3" id="KW-0479">Metal-binding</keyword>
<dbReference type="SFLD" id="SFLDS00001">
    <property type="entry name" value="Enolase"/>
    <property type="match status" value="1"/>
</dbReference>
<dbReference type="InterPro" id="IPR029017">
    <property type="entry name" value="Enolase-like_N"/>
</dbReference>
<dbReference type="PANTHER" id="PTHR48080:SF3">
    <property type="entry name" value="ENOLASE SUPERFAMILY MEMBER DDB_G0284701"/>
    <property type="match status" value="1"/>
</dbReference>
<comment type="caution">
    <text evidence="6">The sequence shown here is derived from an EMBL/GenBank/DDBJ whole genome shotgun (WGS) entry which is preliminary data.</text>
</comment>
<dbReference type="SUPFAM" id="SSF54826">
    <property type="entry name" value="Enolase N-terminal domain-like"/>
    <property type="match status" value="1"/>
</dbReference>
<dbReference type="Pfam" id="PF02746">
    <property type="entry name" value="MR_MLE_N"/>
    <property type="match status" value="1"/>
</dbReference>
<sequence>MKITAIEVYGHQLTYAHGEYVMSGGRAAQRQHSTLVRILTDEGVEGWGESCTLGGTYLPAFAEGTREAVRVMAPSLIGEDPTNLVAIHQLMDRSLLGQNSAKSAIDIACWDLLGKVAGLPIARLIGGIAQPDFPLYEAVPLASPADMAAFVRMRSEAGISRFQLKVGNDPYDDAARTRSVVEACSKDVVIVADANGGWNLQSAVIAVRELAGLNIFIEQPCRDTADCALVQRMSSLPLVMDESVVNAAELYRAKYDAGAVSVNIKLARVGGITGAVRMRDQAQELGMTICIEDVWGGDLTSAAVAHVAASTRADALMHASFFNDWTLEHVAGYQPRSVRGRGKAPEAPGLGIEVDIHTLGPALFRVEK</sequence>
<comment type="similarity">
    <text evidence="2">Belongs to the mandelate racemase/muconate lactonizing enzyme family.</text>
</comment>
<proteinExistence type="inferred from homology"/>
<evidence type="ECO:0000259" key="5">
    <source>
        <dbReference type="SMART" id="SM00922"/>
    </source>
</evidence>
<evidence type="ECO:0000313" key="7">
    <source>
        <dbReference type="Proteomes" id="UP000030351"/>
    </source>
</evidence>
<protein>
    <submittedName>
        <fullName evidence="6">Mandelate racemase</fullName>
    </submittedName>
</protein>
<dbReference type="SFLD" id="SFLDG00180">
    <property type="entry name" value="muconate_cycloisomerase"/>
    <property type="match status" value="1"/>
</dbReference>
<dbReference type="Proteomes" id="UP000030351">
    <property type="component" value="Unassembled WGS sequence"/>
</dbReference>
<dbReference type="Gene3D" id="3.20.20.120">
    <property type="entry name" value="Enolase-like C-terminal domain"/>
    <property type="match status" value="1"/>
</dbReference>
<dbReference type="GO" id="GO:0016853">
    <property type="term" value="F:isomerase activity"/>
    <property type="evidence" value="ECO:0007669"/>
    <property type="project" value="UniProtKB-ARBA"/>
</dbReference>
<evidence type="ECO:0000256" key="3">
    <source>
        <dbReference type="ARBA" id="ARBA00022723"/>
    </source>
</evidence>
<dbReference type="OrthoDB" id="103536at2"/>
<dbReference type="AlphaFoldDB" id="A0A0A3Z5E5"/>
<keyword evidence="7" id="KW-1185">Reference proteome</keyword>
<keyword evidence="4" id="KW-0460">Magnesium</keyword>
<evidence type="ECO:0000256" key="2">
    <source>
        <dbReference type="ARBA" id="ARBA00008031"/>
    </source>
</evidence>
<evidence type="ECO:0000256" key="4">
    <source>
        <dbReference type="ARBA" id="ARBA00022842"/>
    </source>
</evidence>
<dbReference type="InterPro" id="IPR013341">
    <property type="entry name" value="Mandelate_racemase_N_dom"/>
</dbReference>
<evidence type="ECO:0000256" key="1">
    <source>
        <dbReference type="ARBA" id="ARBA00001946"/>
    </source>
</evidence>
<evidence type="ECO:0000313" key="6">
    <source>
        <dbReference type="EMBL" id="KGT92866.1"/>
    </source>
</evidence>
<comment type="cofactor">
    <cofactor evidence="1">
        <name>Mg(2+)</name>
        <dbReference type="ChEBI" id="CHEBI:18420"/>
    </cofactor>
</comment>
<dbReference type="GO" id="GO:0046872">
    <property type="term" value="F:metal ion binding"/>
    <property type="evidence" value="ECO:0007669"/>
    <property type="project" value="UniProtKB-KW"/>
</dbReference>
<dbReference type="Gene3D" id="3.30.390.10">
    <property type="entry name" value="Enolase-like, N-terminal domain"/>
    <property type="match status" value="1"/>
</dbReference>
<dbReference type="InterPro" id="IPR034593">
    <property type="entry name" value="DgoD-like"/>
</dbReference>